<keyword evidence="1" id="KW-0677">Repeat</keyword>
<accession>A0AAV0LD72</accession>
<feature type="repeat" description="PPR" evidence="2">
    <location>
        <begin position="84"/>
        <end position="118"/>
    </location>
</feature>
<name>A0AAV0LD72_9ROSI</name>
<dbReference type="PANTHER" id="PTHR47926">
    <property type="entry name" value="PENTATRICOPEPTIDE REPEAT-CONTAINING PROTEIN"/>
    <property type="match status" value="1"/>
</dbReference>
<dbReference type="PANTHER" id="PTHR47926:SF537">
    <property type="entry name" value="PENTACOTRIPEPTIDE-REPEAT REGION OF PRORP DOMAIN-CONTAINING PROTEIN"/>
    <property type="match status" value="1"/>
</dbReference>
<proteinExistence type="predicted"/>
<dbReference type="InterPro" id="IPR002885">
    <property type="entry name" value="PPR_rpt"/>
</dbReference>
<evidence type="ECO:0000313" key="3">
    <source>
        <dbReference type="EMBL" id="CAI0431928.1"/>
    </source>
</evidence>
<evidence type="ECO:0000313" key="4">
    <source>
        <dbReference type="Proteomes" id="UP001154282"/>
    </source>
</evidence>
<keyword evidence="4" id="KW-1185">Reference proteome</keyword>
<dbReference type="InterPro" id="IPR011990">
    <property type="entry name" value="TPR-like_helical_dom_sf"/>
</dbReference>
<dbReference type="EMBL" id="CAMGYJ010000006">
    <property type="protein sequence ID" value="CAI0431928.1"/>
    <property type="molecule type" value="Genomic_DNA"/>
</dbReference>
<gene>
    <name evidence="3" type="ORF">LITE_LOCUS23218</name>
</gene>
<dbReference type="InterPro" id="IPR046848">
    <property type="entry name" value="E_motif"/>
</dbReference>
<protein>
    <recommendedName>
        <fullName evidence="5">Pentatricopeptide repeat-containing protein</fullName>
    </recommendedName>
</protein>
<dbReference type="Pfam" id="PF01535">
    <property type="entry name" value="PPR"/>
    <property type="match status" value="1"/>
</dbReference>
<dbReference type="InterPro" id="IPR046960">
    <property type="entry name" value="PPR_At4g14850-like_plant"/>
</dbReference>
<dbReference type="GO" id="GO:0009451">
    <property type="term" value="P:RNA modification"/>
    <property type="evidence" value="ECO:0007669"/>
    <property type="project" value="InterPro"/>
</dbReference>
<evidence type="ECO:0000256" key="2">
    <source>
        <dbReference type="PROSITE-ProRule" id="PRU00708"/>
    </source>
</evidence>
<dbReference type="AlphaFoldDB" id="A0AAV0LD72"/>
<comment type="caution">
    <text evidence="3">The sequence shown here is derived from an EMBL/GenBank/DDBJ whole genome shotgun (WGS) entry which is preliminary data.</text>
</comment>
<organism evidence="3 4">
    <name type="scientific">Linum tenue</name>
    <dbReference type="NCBI Taxonomy" id="586396"/>
    <lineage>
        <taxon>Eukaryota</taxon>
        <taxon>Viridiplantae</taxon>
        <taxon>Streptophyta</taxon>
        <taxon>Embryophyta</taxon>
        <taxon>Tracheophyta</taxon>
        <taxon>Spermatophyta</taxon>
        <taxon>Magnoliopsida</taxon>
        <taxon>eudicotyledons</taxon>
        <taxon>Gunneridae</taxon>
        <taxon>Pentapetalae</taxon>
        <taxon>rosids</taxon>
        <taxon>fabids</taxon>
        <taxon>Malpighiales</taxon>
        <taxon>Linaceae</taxon>
        <taxon>Linum</taxon>
    </lineage>
</organism>
<dbReference type="Pfam" id="PF20431">
    <property type="entry name" value="E_motif"/>
    <property type="match status" value="1"/>
</dbReference>
<reference evidence="3" key="1">
    <citation type="submission" date="2022-08" db="EMBL/GenBank/DDBJ databases">
        <authorList>
            <person name="Gutierrez-Valencia J."/>
        </authorList>
    </citation>
    <scope>NUCLEOTIDE SEQUENCE</scope>
</reference>
<dbReference type="PROSITE" id="PS51375">
    <property type="entry name" value="PPR"/>
    <property type="match status" value="1"/>
</dbReference>
<dbReference type="Proteomes" id="UP001154282">
    <property type="component" value="Unassembled WGS sequence"/>
</dbReference>
<dbReference type="Gene3D" id="1.25.40.10">
    <property type="entry name" value="Tetratricopeptide repeat domain"/>
    <property type="match status" value="1"/>
</dbReference>
<evidence type="ECO:0008006" key="5">
    <source>
        <dbReference type="Google" id="ProtNLM"/>
    </source>
</evidence>
<dbReference type="GO" id="GO:0003723">
    <property type="term" value="F:RNA binding"/>
    <property type="evidence" value="ECO:0007669"/>
    <property type="project" value="InterPro"/>
</dbReference>
<sequence>MAVLPVFYECRRSVVAKLLFLWHSCSIRQFEQIHCSVITSGQSHHNAFLLTELCSSLFIRRHPDHHRIRNYQSIVLHFSVHPPTIKLWNLFIRDFSKSSQPSAALLLYSRMRRNCLHPDMHTFPLLLKSFSKLRDQDPLLFFADIIKHGLDLDSFVRNSLISALANSGSPRLARQNLELGEYIGNQLVNLQPDHSGWYSLLANVHLEHRKWDKAASVRKSMKMKGIDKIPGVSWIEVNGLIRDFVTSESLSDWELCEMMDSVWRHIVSSIYDHKVDNFNISGCGEGLKGVVL</sequence>
<evidence type="ECO:0000256" key="1">
    <source>
        <dbReference type="ARBA" id="ARBA00022737"/>
    </source>
</evidence>